<organism evidence="6 7">
    <name type="scientific">Thecamonas trahens ATCC 50062</name>
    <dbReference type="NCBI Taxonomy" id="461836"/>
    <lineage>
        <taxon>Eukaryota</taxon>
        <taxon>Apusozoa</taxon>
        <taxon>Apusomonadida</taxon>
        <taxon>Apusomonadidae</taxon>
        <taxon>Thecamonas</taxon>
    </lineage>
</organism>
<feature type="compositionally biased region" description="Pro residues" evidence="4">
    <location>
        <begin position="430"/>
        <end position="443"/>
    </location>
</feature>
<evidence type="ECO:0000313" key="6">
    <source>
        <dbReference type="EMBL" id="KNC51206.1"/>
    </source>
</evidence>
<dbReference type="InterPro" id="IPR000504">
    <property type="entry name" value="RRM_dom"/>
</dbReference>
<gene>
    <name evidence="6" type="ORF">AMSG_06562</name>
</gene>
<feature type="compositionally biased region" description="Acidic residues" evidence="4">
    <location>
        <begin position="209"/>
        <end position="229"/>
    </location>
</feature>
<feature type="compositionally biased region" description="Pro residues" evidence="4">
    <location>
        <begin position="451"/>
        <end position="481"/>
    </location>
</feature>
<evidence type="ECO:0000256" key="1">
    <source>
        <dbReference type="ARBA" id="ARBA00022737"/>
    </source>
</evidence>
<dbReference type="OrthoDB" id="410044at2759"/>
<feature type="compositionally biased region" description="Low complexity" evidence="4">
    <location>
        <begin position="510"/>
        <end position="520"/>
    </location>
</feature>
<dbReference type="Gene3D" id="3.30.70.330">
    <property type="match status" value="1"/>
</dbReference>
<sequence length="625" mass="65721">MDESEKVSESAVKLFIKPLAIATQSEEELVTGISHALNDYGCLKVELLRRQRPSRNQTPGNLSGSAFVWLESVDKADMAIDALAGTTIPCTTGDMVIEYASGEKTRLDVLAARSVLRLSLVIPVPPANRSTAANSDKTATADSNATSTTADTAAENDSESKIAPMAEAVDDDVSAALPVPAADAPAPAVEPEPASEPATEPEPKPATEPEPESEPATEPEPEPATEPEPESTAGESQADMVVVEAIPDNEAVIKALEAVIAPHAPVLSITFDDDKPGMSRGVVRHLLVTFATAEHAAAALAGLVAGKVELETSPPIAVAQAVNYGEFKLAQAEAAKREKARAKEAERQERASRSARRKRGGGKMRAPGNARAHPYARPGAGHAGFHGPPPPHLRPPMGGPPLHGPPHMAMPPPGYMPPPAMPHHHMGRPNMPPPGPPGPPGPPHHMGMQAPPHPPPHPLPPGPMGYPAPQQPQPPMAFAPPPPGIAMPPHGQQHMMPPGGGYAAPPPQQPQGMAWAPQQQHGRPQHNARGGKGAADKTRERDSLYVAHLPPAVSEADLRALFAPYGNIVHCRLIIDFKTGVSKGYGFVRYEPPQPASQMAIAALNGWSTGTGSLVVRFKNQQRAK</sequence>
<evidence type="ECO:0000256" key="2">
    <source>
        <dbReference type="ARBA" id="ARBA00022884"/>
    </source>
</evidence>
<feature type="region of interest" description="Disordered" evidence="4">
    <location>
        <begin position="182"/>
        <end position="236"/>
    </location>
</feature>
<dbReference type="InterPro" id="IPR035979">
    <property type="entry name" value="RBD_domain_sf"/>
</dbReference>
<feature type="compositionally biased region" description="Low complexity" evidence="4">
    <location>
        <begin position="182"/>
        <end position="198"/>
    </location>
</feature>
<feature type="region of interest" description="Disordered" evidence="4">
    <location>
        <begin position="338"/>
        <end position="481"/>
    </location>
</feature>
<dbReference type="OMA" id="WARANTR"/>
<evidence type="ECO:0000259" key="5">
    <source>
        <dbReference type="PROSITE" id="PS50102"/>
    </source>
</evidence>
<name>A0A0L0DGF9_THETB</name>
<dbReference type="PROSITE" id="PS50102">
    <property type="entry name" value="RRM"/>
    <property type="match status" value="2"/>
</dbReference>
<feature type="compositionally biased region" description="Basic residues" evidence="4">
    <location>
        <begin position="353"/>
        <end position="362"/>
    </location>
</feature>
<dbReference type="Pfam" id="PF00076">
    <property type="entry name" value="RRM_1"/>
    <property type="match status" value="1"/>
</dbReference>
<proteinExistence type="predicted"/>
<protein>
    <recommendedName>
        <fullName evidence="5">RRM domain-containing protein</fullName>
    </recommendedName>
</protein>
<evidence type="ECO:0000313" key="7">
    <source>
        <dbReference type="Proteomes" id="UP000054408"/>
    </source>
</evidence>
<feature type="region of interest" description="Disordered" evidence="4">
    <location>
        <begin position="126"/>
        <end position="159"/>
    </location>
</feature>
<keyword evidence="7" id="KW-1185">Reference proteome</keyword>
<evidence type="ECO:0000256" key="3">
    <source>
        <dbReference type="PROSITE-ProRule" id="PRU00176"/>
    </source>
</evidence>
<feature type="compositionally biased region" description="Low complexity" evidence="4">
    <location>
        <begin position="376"/>
        <end position="386"/>
    </location>
</feature>
<reference evidence="6 7" key="1">
    <citation type="submission" date="2010-05" db="EMBL/GenBank/DDBJ databases">
        <title>The Genome Sequence of Thecamonas trahens ATCC 50062.</title>
        <authorList>
            <consortium name="The Broad Institute Genome Sequencing Platform"/>
            <person name="Russ C."/>
            <person name="Cuomo C."/>
            <person name="Shea T."/>
            <person name="Young S.K."/>
            <person name="Zeng Q."/>
            <person name="Koehrsen M."/>
            <person name="Haas B."/>
            <person name="Borodovsky M."/>
            <person name="Guigo R."/>
            <person name="Alvarado L."/>
            <person name="Berlin A."/>
            <person name="Bochicchio J."/>
            <person name="Borenstein D."/>
            <person name="Chapman S."/>
            <person name="Chen Z."/>
            <person name="Freedman E."/>
            <person name="Gellesch M."/>
            <person name="Goldberg J."/>
            <person name="Griggs A."/>
            <person name="Gujja S."/>
            <person name="Heilman E."/>
            <person name="Heiman D."/>
            <person name="Hepburn T."/>
            <person name="Howarth C."/>
            <person name="Jen D."/>
            <person name="Larson L."/>
            <person name="Mehta T."/>
            <person name="Park D."/>
            <person name="Pearson M."/>
            <person name="Roberts A."/>
            <person name="Saif S."/>
            <person name="Shenoy N."/>
            <person name="Sisk P."/>
            <person name="Stolte C."/>
            <person name="Sykes S."/>
            <person name="Thomson T."/>
            <person name="Walk T."/>
            <person name="White J."/>
            <person name="Yandava C."/>
            <person name="Burger G."/>
            <person name="Gray M.W."/>
            <person name="Holland P.W.H."/>
            <person name="King N."/>
            <person name="Lang F.B.F."/>
            <person name="Roger A.J."/>
            <person name="Ruiz-Trillo I."/>
            <person name="Lander E."/>
            <person name="Nusbaum C."/>
        </authorList>
    </citation>
    <scope>NUCLEOTIDE SEQUENCE [LARGE SCALE GENOMIC DNA]</scope>
    <source>
        <strain evidence="6 7">ATCC 50062</strain>
    </source>
</reference>
<dbReference type="eggNOG" id="KOG0144">
    <property type="taxonomic scope" value="Eukaryota"/>
</dbReference>
<dbReference type="EMBL" id="GL349465">
    <property type="protein sequence ID" value="KNC51206.1"/>
    <property type="molecule type" value="Genomic_DNA"/>
</dbReference>
<feature type="compositionally biased region" description="Polar residues" evidence="4">
    <location>
        <begin position="128"/>
        <end position="137"/>
    </location>
</feature>
<feature type="region of interest" description="Disordered" evidence="4">
    <location>
        <begin position="496"/>
        <end position="536"/>
    </location>
</feature>
<dbReference type="InterPro" id="IPR012677">
    <property type="entry name" value="Nucleotide-bd_a/b_plait_sf"/>
</dbReference>
<keyword evidence="1" id="KW-0677">Repeat</keyword>
<dbReference type="Proteomes" id="UP000054408">
    <property type="component" value="Unassembled WGS sequence"/>
</dbReference>
<dbReference type="SUPFAM" id="SSF54928">
    <property type="entry name" value="RNA-binding domain, RBD"/>
    <property type="match status" value="1"/>
</dbReference>
<feature type="domain" description="RRM" evidence="5">
    <location>
        <begin position="12"/>
        <end position="102"/>
    </location>
</feature>
<feature type="compositionally biased region" description="Basic and acidic residues" evidence="4">
    <location>
        <begin position="338"/>
        <end position="352"/>
    </location>
</feature>
<feature type="compositionally biased region" description="Low complexity" evidence="4">
    <location>
        <begin position="138"/>
        <end position="155"/>
    </location>
</feature>
<dbReference type="RefSeq" id="XP_013756404.1">
    <property type="nucleotide sequence ID" value="XM_013900950.1"/>
</dbReference>
<dbReference type="GO" id="GO:0003723">
    <property type="term" value="F:RNA binding"/>
    <property type="evidence" value="ECO:0007669"/>
    <property type="project" value="UniProtKB-UniRule"/>
</dbReference>
<feature type="domain" description="RRM" evidence="5">
    <location>
        <begin position="542"/>
        <end position="621"/>
    </location>
</feature>
<dbReference type="AlphaFoldDB" id="A0A0L0DGF9"/>
<evidence type="ECO:0000256" key="4">
    <source>
        <dbReference type="SAM" id="MobiDB-lite"/>
    </source>
</evidence>
<keyword evidence="2 3" id="KW-0694">RNA-binding</keyword>
<dbReference type="PANTHER" id="PTHR24012">
    <property type="entry name" value="RNA BINDING PROTEIN"/>
    <property type="match status" value="1"/>
</dbReference>
<accession>A0A0L0DGF9</accession>
<dbReference type="GeneID" id="25565697"/>
<feature type="compositionally biased region" description="Pro residues" evidence="4">
    <location>
        <begin position="387"/>
        <end position="421"/>
    </location>
</feature>
<dbReference type="SMART" id="SM00360">
    <property type="entry name" value="RRM"/>
    <property type="match status" value="2"/>
</dbReference>